<comment type="caution">
    <text evidence="8">The sequence shown here is derived from an EMBL/GenBank/DDBJ whole genome shotgun (WGS) entry which is preliminary data.</text>
</comment>
<evidence type="ECO:0000256" key="4">
    <source>
        <dbReference type="ARBA" id="ARBA00022989"/>
    </source>
</evidence>
<dbReference type="Pfam" id="PF07690">
    <property type="entry name" value="MFS_1"/>
    <property type="match status" value="1"/>
</dbReference>
<dbReference type="PANTHER" id="PTHR43124:SF3">
    <property type="entry name" value="CHLORAMPHENICOL EFFLUX PUMP RV0191"/>
    <property type="match status" value="1"/>
</dbReference>
<evidence type="ECO:0000256" key="1">
    <source>
        <dbReference type="ARBA" id="ARBA00004651"/>
    </source>
</evidence>
<dbReference type="PROSITE" id="PS50850">
    <property type="entry name" value="MFS"/>
    <property type="match status" value="1"/>
</dbReference>
<evidence type="ECO:0000259" key="7">
    <source>
        <dbReference type="PROSITE" id="PS50850"/>
    </source>
</evidence>
<evidence type="ECO:0000313" key="10">
    <source>
        <dbReference type="Proteomes" id="UP000051497"/>
    </source>
</evidence>
<dbReference type="PRINTS" id="PR01036">
    <property type="entry name" value="TCRTETB"/>
</dbReference>
<reference evidence="8" key="1">
    <citation type="submission" date="2015-09" db="EMBL/GenBank/DDBJ databases">
        <title>Draft Genome Sequences of Two Novel Amoeba-resistant Intranuclear Bacteria, Candidatus Berkiella cookevillensis and Candidatus Berkiella aquae.</title>
        <authorList>
            <person name="Mehari Y.T."/>
            <person name="Arivett B.A."/>
            <person name="Farone A.L."/>
            <person name="Gunderson J.H."/>
            <person name="Farone M.B."/>
        </authorList>
    </citation>
    <scope>NUCLEOTIDE SEQUENCE [LARGE SCALE GENOMIC DNA]</scope>
    <source>
        <strain evidence="8">HT99</strain>
    </source>
</reference>
<dbReference type="Gene3D" id="1.20.1720.10">
    <property type="entry name" value="Multidrug resistance protein D"/>
    <property type="match status" value="1"/>
</dbReference>
<feature type="transmembrane region" description="Helical" evidence="6">
    <location>
        <begin position="239"/>
        <end position="260"/>
    </location>
</feature>
<proteinExistence type="predicted"/>
<dbReference type="AlphaFoldDB" id="A0A0Q9YWX8"/>
<dbReference type="EMBL" id="LKAJ02000001">
    <property type="protein sequence ID" value="MCS5710241.1"/>
    <property type="molecule type" value="Genomic_DNA"/>
</dbReference>
<feature type="transmembrane region" description="Helical" evidence="6">
    <location>
        <begin position="131"/>
        <end position="151"/>
    </location>
</feature>
<gene>
    <name evidence="8" type="primary">mdtL</name>
    <name evidence="9" type="ORF">HT99x_002235</name>
    <name evidence="8" type="ORF">HT99x_02364</name>
</gene>
<keyword evidence="4 6" id="KW-1133">Transmembrane helix</keyword>
<comment type="subcellular location">
    <subcellularLocation>
        <location evidence="1">Cell membrane</location>
        <topology evidence="1">Multi-pass membrane protein</topology>
    </subcellularLocation>
</comment>
<evidence type="ECO:0000313" key="8">
    <source>
        <dbReference type="EMBL" id="KRG20632.1"/>
    </source>
</evidence>
<feature type="transmembrane region" description="Helical" evidence="6">
    <location>
        <begin position="358"/>
        <end position="375"/>
    </location>
</feature>
<dbReference type="InterPro" id="IPR050189">
    <property type="entry name" value="MFS_Efflux_Transporters"/>
</dbReference>
<dbReference type="InterPro" id="IPR036259">
    <property type="entry name" value="MFS_trans_sf"/>
</dbReference>
<feature type="transmembrane region" description="Helical" evidence="6">
    <location>
        <begin position="157"/>
        <end position="177"/>
    </location>
</feature>
<dbReference type="OrthoDB" id="5670831at2"/>
<evidence type="ECO:0000256" key="2">
    <source>
        <dbReference type="ARBA" id="ARBA00022475"/>
    </source>
</evidence>
<feature type="transmembrane region" description="Helical" evidence="6">
    <location>
        <begin position="69"/>
        <end position="92"/>
    </location>
</feature>
<feature type="transmembrane region" description="Helical" evidence="6">
    <location>
        <begin position="197"/>
        <end position="219"/>
    </location>
</feature>
<evidence type="ECO:0000256" key="6">
    <source>
        <dbReference type="SAM" id="Phobius"/>
    </source>
</evidence>
<dbReference type="InterPro" id="IPR020846">
    <property type="entry name" value="MFS_dom"/>
</dbReference>
<dbReference type="Proteomes" id="UP000051497">
    <property type="component" value="Unassembled WGS sequence"/>
</dbReference>
<dbReference type="STRING" id="295108.HT99x_02364"/>
<dbReference type="RefSeq" id="WP_075066978.1">
    <property type="nucleotide sequence ID" value="NZ_LKAJ02000001.1"/>
</dbReference>
<feature type="transmembrane region" description="Helical" evidence="6">
    <location>
        <begin position="34"/>
        <end position="57"/>
    </location>
</feature>
<protein>
    <submittedName>
        <fullName evidence="9">MFS transporter</fullName>
    </submittedName>
    <submittedName>
        <fullName evidence="8">Multidrug resistance protein MdtL</fullName>
    </submittedName>
</protein>
<dbReference type="SUPFAM" id="SSF103473">
    <property type="entry name" value="MFS general substrate transporter"/>
    <property type="match status" value="1"/>
</dbReference>
<feature type="transmembrane region" description="Helical" evidence="6">
    <location>
        <begin position="269"/>
        <end position="289"/>
    </location>
</feature>
<dbReference type="InterPro" id="IPR011701">
    <property type="entry name" value="MFS"/>
</dbReference>
<keyword evidence="3 6" id="KW-0812">Transmembrane</keyword>
<keyword evidence="5 6" id="KW-0472">Membrane</keyword>
<dbReference type="PANTHER" id="PTHR43124">
    <property type="entry name" value="PURINE EFFLUX PUMP PBUE"/>
    <property type="match status" value="1"/>
</dbReference>
<organism evidence="8">
    <name type="scientific">Candidatus Berkiella aquae</name>
    <dbReference type="NCBI Taxonomy" id="295108"/>
    <lineage>
        <taxon>Bacteria</taxon>
        <taxon>Pseudomonadati</taxon>
        <taxon>Pseudomonadota</taxon>
        <taxon>Gammaproteobacteria</taxon>
        <taxon>Candidatus Berkiellales</taxon>
        <taxon>Candidatus Berkiellaceae</taxon>
        <taxon>Candidatus Berkiella</taxon>
    </lineage>
</organism>
<dbReference type="GO" id="GO:0005886">
    <property type="term" value="C:plasma membrane"/>
    <property type="evidence" value="ECO:0007669"/>
    <property type="project" value="UniProtKB-SubCell"/>
</dbReference>
<feature type="domain" description="Major facilitator superfamily (MFS) profile" evidence="7">
    <location>
        <begin position="3"/>
        <end position="379"/>
    </location>
</feature>
<evidence type="ECO:0000313" key="9">
    <source>
        <dbReference type="EMBL" id="MCS5710241.1"/>
    </source>
</evidence>
<reference evidence="9" key="2">
    <citation type="journal article" date="2016" name="Genome Announc.">
        <title>Draft Genome Sequences of Two Novel Amoeba-Resistant Intranuclear Bacteria, 'Candidatus Berkiella cookevillensis' and 'Candidatus Berkiella aquae'.</title>
        <authorList>
            <person name="Mehari Y.T."/>
            <person name="Arivett B.A."/>
            <person name="Farone A.L."/>
            <person name="Gunderson J.H."/>
            <person name="Farone M.B."/>
        </authorList>
    </citation>
    <scope>NUCLEOTIDE SEQUENCE</scope>
    <source>
        <strain evidence="9">HT99</strain>
    </source>
</reference>
<feature type="transmembrane region" description="Helical" evidence="6">
    <location>
        <begin position="295"/>
        <end position="316"/>
    </location>
</feature>
<dbReference type="EMBL" id="LKAJ01000010">
    <property type="protein sequence ID" value="KRG20632.1"/>
    <property type="molecule type" value="Genomic_DNA"/>
</dbReference>
<keyword evidence="10" id="KW-1185">Reference proteome</keyword>
<evidence type="ECO:0000256" key="5">
    <source>
        <dbReference type="ARBA" id="ARBA00023136"/>
    </source>
</evidence>
<accession>A0A0Q9YWX8</accession>
<dbReference type="GO" id="GO:0022857">
    <property type="term" value="F:transmembrane transporter activity"/>
    <property type="evidence" value="ECO:0007669"/>
    <property type="project" value="InterPro"/>
</dbReference>
<name>A0A0Q9YWX8_9GAMM</name>
<evidence type="ECO:0000256" key="3">
    <source>
        <dbReference type="ARBA" id="ARBA00022692"/>
    </source>
</evidence>
<sequence>MFRFIAILLIQILVGVEIDLFTPSFPELQSVFQLSPVMVQLMLSVNFIAYCICCLFAGTLGDRYNRRYVMLLSLVLFVIGSVFCVNADQYIGLLLGRFLQGIGIAAPCTLSFVIIADEYPIEKQPGLMGTLNGLTTMAMACAPVLGSYVALYSSWRGNFFILLILGLICLAVSWFAIPHRKGDPNVSLSLKAYLPLLRSPSLLSYIAAFCLLCIPYWLFVGMSPILYMQDMGVPLNHFGFYQGATALVFASVSIFSPYILKRVGTHRCFYIGIGLCALTALMISWLLWYRIQSPMLITLMMIIFAIGAVFPINIIYPYSLEIIPNSKGRSAALNQSSRLIFTAILLETTSFFYQGNFIAVGIGMLIPLMLFFWIIQKLIVNQWLTFDSPSIALQAEHVM</sequence>
<reference evidence="9" key="3">
    <citation type="submission" date="2021-06" db="EMBL/GenBank/DDBJ databases">
        <title>Genomic Description and Analysis of Intracellular Bacteria, Candidatus Berkiella cookevillensis and Candidatus Berkiella aquae.</title>
        <authorList>
            <person name="Kidane D.T."/>
            <person name="Mehari Y.T."/>
            <person name="Rice F.C."/>
            <person name="Arivett B.A."/>
            <person name="Farone A.L."/>
            <person name="Berk S.G."/>
            <person name="Farone M.B."/>
        </authorList>
    </citation>
    <scope>NUCLEOTIDE SEQUENCE</scope>
    <source>
        <strain evidence="9">HT99</strain>
    </source>
</reference>
<keyword evidence="2" id="KW-1003">Cell membrane</keyword>
<feature type="transmembrane region" description="Helical" evidence="6">
    <location>
        <begin position="98"/>
        <end position="119"/>
    </location>
</feature>